<protein>
    <submittedName>
        <fullName evidence="2">Uncharacterized protein</fullName>
    </submittedName>
</protein>
<reference evidence="2" key="1">
    <citation type="submission" date="2018-02" db="EMBL/GenBank/DDBJ databases">
        <title>Rhizophora mucronata_Transcriptome.</title>
        <authorList>
            <person name="Meera S.P."/>
            <person name="Sreeshan A."/>
            <person name="Augustine A."/>
        </authorList>
    </citation>
    <scope>NUCLEOTIDE SEQUENCE</scope>
    <source>
        <tissue evidence="2">Leaf</tissue>
    </source>
</reference>
<evidence type="ECO:0000256" key="1">
    <source>
        <dbReference type="SAM" id="Phobius"/>
    </source>
</evidence>
<keyword evidence="1" id="KW-1133">Transmembrane helix</keyword>
<dbReference type="AlphaFoldDB" id="A0A2P2PBT4"/>
<keyword evidence="1" id="KW-0472">Membrane</keyword>
<sequence length="40" mass="4908">MSYLINTYLPNYIVVLYHGPYISMELYFAWLFTFRFSDMS</sequence>
<evidence type="ECO:0000313" key="2">
    <source>
        <dbReference type="EMBL" id="MBX52184.1"/>
    </source>
</evidence>
<name>A0A2P2PBT4_RHIMU</name>
<feature type="transmembrane region" description="Helical" evidence="1">
    <location>
        <begin position="12"/>
        <end position="34"/>
    </location>
</feature>
<accession>A0A2P2PBT4</accession>
<organism evidence="2">
    <name type="scientific">Rhizophora mucronata</name>
    <name type="common">Asiatic mangrove</name>
    <dbReference type="NCBI Taxonomy" id="61149"/>
    <lineage>
        <taxon>Eukaryota</taxon>
        <taxon>Viridiplantae</taxon>
        <taxon>Streptophyta</taxon>
        <taxon>Embryophyta</taxon>
        <taxon>Tracheophyta</taxon>
        <taxon>Spermatophyta</taxon>
        <taxon>Magnoliopsida</taxon>
        <taxon>eudicotyledons</taxon>
        <taxon>Gunneridae</taxon>
        <taxon>Pentapetalae</taxon>
        <taxon>rosids</taxon>
        <taxon>fabids</taxon>
        <taxon>Malpighiales</taxon>
        <taxon>Rhizophoraceae</taxon>
        <taxon>Rhizophora</taxon>
    </lineage>
</organism>
<dbReference type="EMBL" id="GGEC01071700">
    <property type="protein sequence ID" value="MBX52184.1"/>
    <property type="molecule type" value="Transcribed_RNA"/>
</dbReference>
<keyword evidence="1" id="KW-0812">Transmembrane</keyword>
<proteinExistence type="predicted"/>